<keyword evidence="5 6" id="KW-0472">Membrane</keyword>
<feature type="transmembrane region" description="Helical" evidence="6">
    <location>
        <begin position="351"/>
        <end position="373"/>
    </location>
</feature>
<dbReference type="InterPro" id="IPR004869">
    <property type="entry name" value="MMPL_dom"/>
</dbReference>
<feature type="transmembrane region" description="Helical" evidence="6">
    <location>
        <begin position="224"/>
        <end position="241"/>
    </location>
</feature>
<feature type="transmembrane region" description="Helical" evidence="6">
    <location>
        <begin position="729"/>
        <end position="753"/>
    </location>
</feature>
<feature type="transmembrane region" description="Helical" evidence="6">
    <location>
        <begin position="401"/>
        <end position="419"/>
    </location>
</feature>
<keyword evidence="4 6" id="KW-1133">Transmembrane helix</keyword>
<dbReference type="Pfam" id="PF03176">
    <property type="entry name" value="MMPL"/>
    <property type="match status" value="2"/>
</dbReference>
<gene>
    <name evidence="8" type="ORF">HRH59_03555</name>
</gene>
<dbReference type="PROSITE" id="PS50156">
    <property type="entry name" value="SSD"/>
    <property type="match status" value="2"/>
</dbReference>
<dbReference type="InterPro" id="IPR050545">
    <property type="entry name" value="Mycobact_MmpL"/>
</dbReference>
<dbReference type="Proteomes" id="UP000523161">
    <property type="component" value="Unassembled WGS sequence"/>
</dbReference>
<evidence type="ECO:0000256" key="3">
    <source>
        <dbReference type="ARBA" id="ARBA00022692"/>
    </source>
</evidence>
<keyword evidence="9" id="KW-1185">Reference proteome</keyword>
<evidence type="ECO:0000256" key="4">
    <source>
        <dbReference type="ARBA" id="ARBA00022989"/>
    </source>
</evidence>
<feature type="domain" description="SSD" evidence="7">
    <location>
        <begin position="246"/>
        <end position="372"/>
    </location>
</feature>
<dbReference type="SUPFAM" id="SSF82866">
    <property type="entry name" value="Multidrug efflux transporter AcrB transmembrane domain"/>
    <property type="match status" value="2"/>
</dbReference>
<evidence type="ECO:0000256" key="2">
    <source>
        <dbReference type="ARBA" id="ARBA00022475"/>
    </source>
</evidence>
<dbReference type="EMBL" id="JABSOD010000003">
    <property type="protein sequence ID" value="NRQ41645.1"/>
    <property type="molecule type" value="Genomic_DNA"/>
</dbReference>
<feature type="transmembrane region" description="Helical" evidence="6">
    <location>
        <begin position="607"/>
        <end position="625"/>
    </location>
</feature>
<keyword evidence="3 6" id="KW-0812">Transmembrane</keyword>
<dbReference type="PANTHER" id="PTHR33406:SF12">
    <property type="entry name" value="BLR2997 PROTEIN"/>
    <property type="match status" value="1"/>
</dbReference>
<protein>
    <submittedName>
        <fullName evidence="8">MMPL family transporter</fullName>
    </submittedName>
</protein>
<evidence type="ECO:0000259" key="7">
    <source>
        <dbReference type="PROSITE" id="PS50156"/>
    </source>
</evidence>
<evidence type="ECO:0000256" key="5">
    <source>
        <dbReference type="ARBA" id="ARBA00023136"/>
    </source>
</evidence>
<reference evidence="8 9" key="1">
    <citation type="submission" date="2020-06" db="EMBL/GenBank/DDBJ databases">
        <title>Rheinheimera sp. nov., a marine bacterium isolated from coastal.</title>
        <authorList>
            <person name="Yu Q."/>
            <person name="Qi Y."/>
            <person name="Pu J."/>
        </authorList>
    </citation>
    <scope>NUCLEOTIDE SEQUENCE [LARGE SCALE GENOMIC DNA]</scope>
    <source>
        <strain evidence="8 9">YQF-2</strain>
    </source>
</reference>
<dbReference type="PANTHER" id="PTHR33406">
    <property type="entry name" value="MEMBRANE PROTEIN MJ1562-RELATED"/>
    <property type="match status" value="1"/>
</dbReference>
<feature type="transmembrane region" description="Helical" evidence="6">
    <location>
        <begin position="281"/>
        <end position="301"/>
    </location>
</feature>
<proteinExistence type="predicted"/>
<dbReference type="InterPro" id="IPR000731">
    <property type="entry name" value="SSD"/>
</dbReference>
<feature type="transmembrane region" description="Helical" evidence="6">
    <location>
        <begin position="645"/>
        <end position="669"/>
    </location>
</feature>
<feature type="transmembrane region" description="Helical" evidence="6">
    <location>
        <begin position="247"/>
        <end position="269"/>
    </location>
</feature>
<evidence type="ECO:0000256" key="6">
    <source>
        <dbReference type="SAM" id="Phobius"/>
    </source>
</evidence>
<name>A0A7Y5APF2_9GAMM</name>
<organism evidence="8 9">
    <name type="scientific">Rheinheimera lutimaris</name>
    <dbReference type="NCBI Taxonomy" id="2740584"/>
    <lineage>
        <taxon>Bacteria</taxon>
        <taxon>Pseudomonadati</taxon>
        <taxon>Pseudomonadota</taxon>
        <taxon>Gammaproteobacteria</taxon>
        <taxon>Chromatiales</taxon>
        <taxon>Chromatiaceae</taxon>
        <taxon>Rheinheimera</taxon>
    </lineage>
</organism>
<feature type="domain" description="SSD" evidence="7">
    <location>
        <begin position="627"/>
        <end position="754"/>
    </location>
</feature>
<dbReference type="RefSeq" id="WP_173499897.1">
    <property type="nucleotide sequence ID" value="NZ_JABSOD010000003.1"/>
</dbReference>
<evidence type="ECO:0000313" key="8">
    <source>
        <dbReference type="EMBL" id="NRQ41645.1"/>
    </source>
</evidence>
<comment type="caution">
    <text evidence="8">The sequence shown here is derived from an EMBL/GenBank/DDBJ whole genome shotgun (WGS) entry which is preliminary data.</text>
</comment>
<keyword evidence="2" id="KW-1003">Cell membrane</keyword>
<feature type="transmembrane region" description="Helical" evidence="6">
    <location>
        <begin position="14"/>
        <end position="36"/>
    </location>
</feature>
<dbReference type="GO" id="GO:0022857">
    <property type="term" value="F:transmembrane transporter activity"/>
    <property type="evidence" value="ECO:0007669"/>
    <property type="project" value="InterPro"/>
</dbReference>
<evidence type="ECO:0000313" key="9">
    <source>
        <dbReference type="Proteomes" id="UP000523161"/>
    </source>
</evidence>
<feature type="transmembrane region" description="Helical" evidence="6">
    <location>
        <begin position="703"/>
        <end position="723"/>
    </location>
</feature>
<dbReference type="Gene3D" id="1.20.1640.10">
    <property type="entry name" value="Multidrug efflux transporter AcrB transmembrane domain"/>
    <property type="match status" value="2"/>
</dbReference>
<dbReference type="GO" id="GO:0005886">
    <property type="term" value="C:plasma membrane"/>
    <property type="evidence" value="ECO:0007669"/>
    <property type="project" value="UniProtKB-SubCell"/>
</dbReference>
<dbReference type="PRINTS" id="PR00702">
    <property type="entry name" value="ACRIFLAVINRP"/>
</dbReference>
<accession>A0A7Y5APF2</accession>
<sequence>MTSPGLHRCLRHPWWALFFSLLLIALCSIGMGKLYFRGDYRIFFSPQNPQLLAFEQMQYDFNKSDNLLIAVVPQDGNVFTADTLTLLQQLTEAAWLTPYAIRVDSVTNYQHTEADNDDLLVADLLYDPASLTPDSIARIKQIALQEPALVNRLVSASGAVAAINITVQLPEKDQNKEVQDVWQYMRQQTDDFATRYPGVEFHLTGVIAMNHAFASEAENDAKNLVPLMLLGILVMLAWLLRSVTASFATLVIIIVSVTSALGLAGWAGIFLSTATINVPTILMTLAVADSVHIIASAQFALRRGDTKLNALHYSISRNLKPVLITSITTAIGFLTLNFSEVPILRDLGNMTAAGVMLACLYSLVLLPVLLLLLPLKAGKATADTHGAMDWLADTVIRYQRLLLPGLSIFILLCTALISLNKVNDEAIKYFAESTEFRQSNDFLEQNLSGFTLMDFSVNAGQSNAVNQPEFLAAVDDFSQWLLAQPEVTHVNTVTDVIKRLNKNMHGDNQAFYRLPDSSEQAAQFLLMYEMSLPFGLDLNNQLNIDKSATRISATLRNLGSKELTGLEARALQYMAEQYPHYKVTAASAALMFAHIGERNMASMLKTLPLALVLISLLLIFSLQSWRLGLLSMVPNIAPALVGFGLWGLISGEINLALSVVAGMSLGIIVDDTVHFLSKYQHARQEGRDAEAAVRYAFHSVGRALWITTLVLVAGFGVLMFSGFRLNSDMGMLTALIIFIALLIDFLLLPACLLRFDNPREKHHV</sequence>
<dbReference type="InterPro" id="IPR001036">
    <property type="entry name" value="Acrflvin-R"/>
</dbReference>
<evidence type="ECO:0000256" key="1">
    <source>
        <dbReference type="ARBA" id="ARBA00004651"/>
    </source>
</evidence>
<feature type="transmembrane region" description="Helical" evidence="6">
    <location>
        <begin position="321"/>
        <end position="339"/>
    </location>
</feature>
<dbReference type="AlphaFoldDB" id="A0A7Y5APF2"/>
<comment type="subcellular location">
    <subcellularLocation>
        <location evidence="1">Cell membrane</location>
        <topology evidence="1">Multi-pass membrane protein</topology>
    </subcellularLocation>
</comment>